<reference evidence="1 3" key="1">
    <citation type="submission" date="2016-08" db="EMBL/GenBank/DDBJ databases">
        <title>Moorella thermoacetica DSM 103132.</title>
        <authorList>
            <person name="Jendresen C.B."/>
            <person name="Redl S.M."/>
            <person name="Jensen T.O."/>
            <person name="Nielsen A.T."/>
        </authorList>
    </citation>
    <scope>NUCLEOTIDE SEQUENCE [LARGE SCALE GENOMIC DNA]</scope>
    <source>
        <strain evidence="1 3">DSM 103132</strain>
    </source>
</reference>
<organism evidence="1 3">
    <name type="scientific">Neomoorella thermoacetica</name>
    <name type="common">Clostridium thermoaceticum</name>
    <dbReference type="NCBI Taxonomy" id="1525"/>
    <lineage>
        <taxon>Bacteria</taxon>
        <taxon>Bacillati</taxon>
        <taxon>Bacillota</taxon>
        <taxon>Clostridia</taxon>
        <taxon>Neomoorellales</taxon>
        <taxon>Neomoorellaceae</taxon>
        <taxon>Neomoorella</taxon>
    </lineage>
</organism>
<accession>A0AAC9HIN6</accession>
<gene>
    <name evidence="1" type="ORF">Maut_02165</name>
    <name evidence="2" type="ORF">MTAT_19380</name>
</gene>
<protein>
    <submittedName>
        <fullName evidence="1">Uncharacterized protein</fullName>
    </submittedName>
</protein>
<sequence length="276" mass="32206">MDIIYKQAENDEAILKIYYDTSAISPRDEMDNLGTMVCWHRRYDLLGDKHNYATPRDFLEDLASQVCDNNPELLNTVVENKFRNNYQLKYDATDSEWVIYQNGNRIDSYEDQEDAEYALQELKDELSNGIFDELDNNELMDIIDTGAVILPLYLYDHGGVTISTESFNDPWDSGWVGWIYVLDEDIKKEFHVDEITDEIRQKTVDILKGEVETYDMYLQGEVYGYVLEEKIKCPCCGHVQTQEIDSCWGFYGYNPKTNGIADYIPEEYQDLLDKLN</sequence>
<evidence type="ECO:0000313" key="1">
    <source>
        <dbReference type="EMBL" id="AOQ24595.1"/>
    </source>
</evidence>
<evidence type="ECO:0000313" key="3">
    <source>
        <dbReference type="Proteomes" id="UP000094598"/>
    </source>
</evidence>
<dbReference type="EMBL" id="VCDX01000006">
    <property type="protein sequence ID" value="TYL12696.1"/>
    <property type="molecule type" value="Genomic_DNA"/>
</dbReference>
<dbReference type="RefSeq" id="WP_069590316.1">
    <property type="nucleotide sequence ID" value="NZ_CP017019.1"/>
</dbReference>
<keyword evidence="4" id="KW-1185">Reference proteome</keyword>
<dbReference type="Proteomes" id="UP000322283">
    <property type="component" value="Unassembled WGS sequence"/>
</dbReference>
<proteinExistence type="predicted"/>
<dbReference type="EMBL" id="CP017019">
    <property type="protein sequence ID" value="AOQ24595.1"/>
    <property type="molecule type" value="Genomic_DNA"/>
</dbReference>
<reference evidence="2 4" key="2">
    <citation type="submission" date="2019-05" db="EMBL/GenBank/DDBJ databases">
        <title>Genome sequence of Moorella thermoacetica ATCC 33924.</title>
        <authorList>
            <person name="Poehlein A."/>
            <person name="Bengelsdorf F.R."/>
            <person name="Duerre P."/>
            <person name="Daniel R."/>
        </authorList>
    </citation>
    <scope>NUCLEOTIDE SEQUENCE [LARGE SCALE GENOMIC DNA]</scope>
    <source>
        <strain evidence="2 4">ATCC 33924</strain>
    </source>
</reference>
<evidence type="ECO:0000313" key="2">
    <source>
        <dbReference type="EMBL" id="TYL12696.1"/>
    </source>
</evidence>
<dbReference type="AlphaFoldDB" id="A0AAC9HIN6"/>
<dbReference type="Proteomes" id="UP000094598">
    <property type="component" value="Chromosome"/>
</dbReference>
<name>A0AAC9HIN6_NEOTH</name>
<evidence type="ECO:0000313" key="4">
    <source>
        <dbReference type="Proteomes" id="UP000322283"/>
    </source>
</evidence>